<dbReference type="GO" id="GO:0047499">
    <property type="term" value="F:calcium-independent phospholipase A2 activity"/>
    <property type="evidence" value="ECO:0007669"/>
    <property type="project" value="TreeGrafter"/>
</dbReference>
<evidence type="ECO:0000256" key="4">
    <source>
        <dbReference type="PROSITE-ProRule" id="PRU01161"/>
    </source>
</evidence>
<feature type="active site" description="Proton acceptor" evidence="4">
    <location>
        <position position="196"/>
    </location>
</feature>
<feature type="domain" description="PNPLA" evidence="5">
    <location>
        <begin position="11"/>
        <end position="210"/>
    </location>
</feature>
<reference evidence="6" key="1">
    <citation type="submission" date="2021-03" db="EMBL/GenBank/DDBJ databases">
        <title>Comparative genomics and phylogenomic investigation of the class Geoglossomycetes provide insights into ecological specialization and systematics.</title>
        <authorList>
            <person name="Melie T."/>
            <person name="Pirro S."/>
            <person name="Miller A.N."/>
            <person name="Quandt A."/>
        </authorList>
    </citation>
    <scope>NUCLEOTIDE SEQUENCE</scope>
    <source>
        <strain evidence="6">CAQ_001_2017</strain>
    </source>
</reference>
<evidence type="ECO:0000259" key="5">
    <source>
        <dbReference type="PROSITE" id="PS51635"/>
    </source>
</evidence>
<dbReference type="Proteomes" id="UP000750711">
    <property type="component" value="Unassembled WGS sequence"/>
</dbReference>
<dbReference type="InterPro" id="IPR016035">
    <property type="entry name" value="Acyl_Trfase/lysoPLipase"/>
</dbReference>
<dbReference type="PANTHER" id="PTHR24185">
    <property type="entry name" value="CALCIUM-INDEPENDENT PHOSPHOLIPASE A2-GAMMA"/>
    <property type="match status" value="1"/>
</dbReference>
<feature type="active site" description="Nucleophile" evidence="4">
    <location>
        <position position="57"/>
    </location>
</feature>
<dbReference type="GO" id="GO:0016020">
    <property type="term" value="C:membrane"/>
    <property type="evidence" value="ECO:0007669"/>
    <property type="project" value="TreeGrafter"/>
</dbReference>
<dbReference type="GO" id="GO:0046486">
    <property type="term" value="P:glycerolipid metabolic process"/>
    <property type="evidence" value="ECO:0007669"/>
    <property type="project" value="UniProtKB-ARBA"/>
</dbReference>
<feature type="short sequence motif" description="GXGXXG" evidence="4">
    <location>
        <begin position="15"/>
        <end position="20"/>
    </location>
</feature>
<dbReference type="EMBL" id="JAGHQM010001580">
    <property type="protein sequence ID" value="KAH0553145.1"/>
    <property type="molecule type" value="Genomic_DNA"/>
</dbReference>
<dbReference type="PROSITE" id="PS51635">
    <property type="entry name" value="PNPLA"/>
    <property type="match status" value="1"/>
</dbReference>
<gene>
    <name evidence="6" type="ORF">GP486_006670</name>
</gene>
<protein>
    <recommendedName>
        <fullName evidence="5">PNPLA domain-containing protein</fullName>
    </recommendedName>
</protein>
<comment type="caution">
    <text evidence="6">The sequence shown here is derived from an EMBL/GenBank/DDBJ whole genome shotgun (WGS) entry which is preliminary data.</text>
</comment>
<dbReference type="Pfam" id="PF01734">
    <property type="entry name" value="Patatin"/>
    <property type="match status" value="1"/>
</dbReference>
<dbReference type="GO" id="GO:0016042">
    <property type="term" value="P:lipid catabolic process"/>
    <property type="evidence" value="ECO:0007669"/>
    <property type="project" value="UniProtKB-UniRule"/>
</dbReference>
<dbReference type="AlphaFoldDB" id="A0A9P8IIY9"/>
<accession>A0A9P8IIY9</accession>
<dbReference type="Gene3D" id="3.40.1090.10">
    <property type="entry name" value="Cytosolic phospholipase A2 catalytic domain"/>
    <property type="match status" value="1"/>
</dbReference>
<name>A0A9P8IIY9_9PEZI</name>
<dbReference type="CDD" id="cd07216">
    <property type="entry name" value="Pat17_PNPLA8_PNPLA9_like3"/>
    <property type="match status" value="1"/>
</dbReference>
<feature type="short sequence motif" description="GXSXG" evidence="4">
    <location>
        <begin position="55"/>
        <end position="59"/>
    </location>
</feature>
<dbReference type="GO" id="GO:0019369">
    <property type="term" value="P:arachidonate metabolic process"/>
    <property type="evidence" value="ECO:0007669"/>
    <property type="project" value="TreeGrafter"/>
</dbReference>
<dbReference type="PANTHER" id="PTHR24185:SF1">
    <property type="entry name" value="CALCIUM-INDEPENDENT PHOSPHOLIPASE A2-GAMMA"/>
    <property type="match status" value="1"/>
</dbReference>
<keyword evidence="3 4" id="KW-0443">Lipid metabolism</keyword>
<dbReference type="SUPFAM" id="SSF52151">
    <property type="entry name" value="FabD/lysophospholipase-like"/>
    <property type="match status" value="1"/>
</dbReference>
<keyword evidence="7" id="KW-1185">Reference proteome</keyword>
<organism evidence="6 7">
    <name type="scientific">Trichoglossum hirsutum</name>
    <dbReference type="NCBI Taxonomy" id="265104"/>
    <lineage>
        <taxon>Eukaryota</taxon>
        <taxon>Fungi</taxon>
        <taxon>Dikarya</taxon>
        <taxon>Ascomycota</taxon>
        <taxon>Pezizomycotina</taxon>
        <taxon>Geoglossomycetes</taxon>
        <taxon>Geoglossales</taxon>
        <taxon>Geoglossaceae</taxon>
        <taxon>Trichoglossum</taxon>
    </lineage>
</organism>
<evidence type="ECO:0000256" key="1">
    <source>
        <dbReference type="ARBA" id="ARBA00022801"/>
    </source>
</evidence>
<sequence>MGDPQRPIVLLSLDGGGVRGLSPILILEQIMKGVNDGRDIDAQLQPWQVFDMMGGTSTGGIIAIMLGRLHMTLEECKKAYIQLSKTIFTARHPRSKVIRKPYDLWNVNSKFDSTALEAAIKTEIGRKLSSSSKPEDELLSDQDESSILRSYRVRDPSVPETLFNECKIWEACRATSAAPSFFNPITIGQVHQKFIDGAAAGYNNPIRMVYQEAKHVWPDRTLLLISIGTGNARRKRLAGNLGEVAKAMAKILTDAEVSADIFFKDHQDMAKKHLLFRFNVAQGLENVDLEEYKELNTITDATQTYLDSSEIGQKMKMCIERLRGIPRQGTVTQLDTFIIY</sequence>
<keyword evidence="2 4" id="KW-0442">Lipid degradation</keyword>
<evidence type="ECO:0000313" key="7">
    <source>
        <dbReference type="Proteomes" id="UP000750711"/>
    </source>
</evidence>
<evidence type="ECO:0000313" key="6">
    <source>
        <dbReference type="EMBL" id="KAH0553145.1"/>
    </source>
</evidence>
<feature type="short sequence motif" description="DGA/G" evidence="4">
    <location>
        <begin position="196"/>
        <end position="198"/>
    </location>
</feature>
<keyword evidence="1 4" id="KW-0378">Hydrolase</keyword>
<evidence type="ECO:0000256" key="2">
    <source>
        <dbReference type="ARBA" id="ARBA00022963"/>
    </source>
</evidence>
<evidence type="ECO:0000256" key="3">
    <source>
        <dbReference type="ARBA" id="ARBA00023098"/>
    </source>
</evidence>
<proteinExistence type="predicted"/>
<dbReference type="InterPro" id="IPR002641">
    <property type="entry name" value="PNPLA_dom"/>
</dbReference>